<organism evidence="1 2">
    <name type="scientific">Phytophthora sojae (strain P6497)</name>
    <name type="common">Soybean stem and root rot agent</name>
    <name type="synonym">Phytophthora megasperma f. sp. glycines</name>
    <dbReference type="NCBI Taxonomy" id="1094619"/>
    <lineage>
        <taxon>Eukaryota</taxon>
        <taxon>Sar</taxon>
        <taxon>Stramenopiles</taxon>
        <taxon>Oomycota</taxon>
        <taxon>Peronosporomycetes</taxon>
        <taxon>Peronosporales</taxon>
        <taxon>Peronosporaceae</taxon>
        <taxon>Phytophthora</taxon>
    </lineage>
</organism>
<keyword evidence="2" id="KW-1185">Reference proteome</keyword>
<dbReference type="AlphaFoldDB" id="G4ZVR7"/>
<dbReference type="EMBL" id="JH159157">
    <property type="protein sequence ID" value="EGZ11531.1"/>
    <property type="molecule type" value="Genomic_DNA"/>
</dbReference>
<dbReference type="KEGG" id="psoj:PHYSODRAFT_516812"/>
<gene>
    <name evidence="1" type="ORF">PHYSODRAFT_516812</name>
</gene>
<dbReference type="GeneID" id="20659844"/>
<evidence type="ECO:0000313" key="2">
    <source>
        <dbReference type="Proteomes" id="UP000002640"/>
    </source>
</evidence>
<evidence type="ECO:0000313" key="1">
    <source>
        <dbReference type="EMBL" id="EGZ11531.1"/>
    </source>
</evidence>
<dbReference type="RefSeq" id="XP_009531864.1">
    <property type="nucleotide sequence ID" value="XM_009533569.1"/>
</dbReference>
<dbReference type="PANTHER" id="PTHR48471">
    <property type="entry name" value="DDE TNP4 DOMAIN-CONTAINING PROTEIN"/>
    <property type="match status" value="1"/>
</dbReference>
<dbReference type="InParanoid" id="G4ZVR7"/>
<dbReference type="OMA" id="RICVEIM"/>
<dbReference type="Proteomes" id="UP000002640">
    <property type="component" value="Unassembled WGS sequence"/>
</dbReference>
<feature type="non-terminal residue" evidence="1">
    <location>
        <position position="125"/>
    </location>
</feature>
<dbReference type="PANTHER" id="PTHR48471:SF1">
    <property type="entry name" value="DDE TNP4 DOMAIN-CONTAINING PROTEIN"/>
    <property type="match status" value="1"/>
</dbReference>
<reference evidence="1 2" key="1">
    <citation type="journal article" date="2006" name="Science">
        <title>Phytophthora genome sequences uncover evolutionary origins and mechanisms of pathogenesis.</title>
        <authorList>
            <person name="Tyler B.M."/>
            <person name="Tripathy S."/>
            <person name="Zhang X."/>
            <person name="Dehal P."/>
            <person name="Jiang R.H."/>
            <person name="Aerts A."/>
            <person name="Arredondo F.D."/>
            <person name="Baxter L."/>
            <person name="Bensasson D."/>
            <person name="Beynon J.L."/>
            <person name="Chapman J."/>
            <person name="Damasceno C.M."/>
            <person name="Dorrance A.E."/>
            <person name="Dou D."/>
            <person name="Dickerman A.W."/>
            <person name="Dubchak I.L."/>
            <person name="Garbelotto M."/>
            <person name="Gijzen M."/>
            <person name="Gordon S.G."/>
            <person name="Govers F."/>
            <person name="Grunwald N.J."/>
            <person name="Huang W."/>
            <person name="Ivors K.L."/>
            <person name="Jones R.W."/>
            <person name="Kamoun S."/>
            <person name="Krampis K."/>
            <person name="Lamour K.H."/>
            <person name="Lee M.K."/>
            <person name="McDonald W.H."/>
            <person name="Medina M."/>
            <person name="Meijer H.J."/>
            <person name="Nordberg E.K."/>
            <person name="Maclean D.J."/>
            <person name="Ospina-Giraldo M.D."/>
            <person name="Morris P.F."/>
            <person name="Phuntumart V."/>
            <person name="Putnam N.H."/>
            <person name="Rash S."/>
            <person name="Rose J.K."/>
            <person name="Sakihama Y."/>
            <person name="Salamov A.A."/>
            <person name="Savidor A."/>
            <person name="Scheuring C.F."/>
            <person name="Smith B.M."/>
            <person name="Sobral B.W."/>
            <person name="Terry A."/>
            <person name="Torto-Alalibo T.A."/>
            <person name="Win J."/>
            <person name="Xu Z."/>
            <person name="Zhang H."/>
            <person name="Grigoriev I.V."/>
            <person name="Rokhsar D.S."/>
            <person name="Boore J.L."/>
        </authorList>
    </citation>
    <scope>NUCLEOTIDE SEQUENCE [LARGE SCALE GENOMIC DNA]</scope>
    <source>
        <strain evidence="1 2">P6497</strain>
    </source>
</reference>
<proteinExistence type="predicted"/>
<sequence length="125" mass="15149">MSRPDTSFLLMLCASSQTRRRSLETLRDLRRRLHDERRRWEWQRLTRMRHYITLDCLKEPEQSSWMDTWLKGTDENMINVTSLSRALFNLLLSRFAPHYEIPIFYSKGGRPRKLQHHHQVLGLLL</sequence>
<name>G4ZVR7_PHYSP</name>
<accession>G4ZVR7</accession>
<protein>
    <submittedName>
        <fullName evidence="1">Uncharacterized protein</fullName>
    </submittedName>
</protein>